<organism evidence="9 10">
    <name type="scientific">Triparma verrucosa</name>
    <dbReference type="NCBI Taxonomy" id="1606542"/>
    <lineage>
        <taxon>Eukaryota</taxon>
        <taxon>Sar</taxon>
        <taxon>Stramenopiles</taxon>
        <taxon>Ochrophyta</taxon>
        <taxon>Bolidophyceae</taxon>
        <taxon>Parmales</taxon>
        <taxon>Triparmaceae</taxon>
        <taxon>Triparma</taxon>
    </lineage>
</organism>
<feature type="transmembrane region" description="Helical" evidence="7">
    <location>
        <begin position="164"/>
        <end position="183"/>
    </location>
</feature>
<feature type="transmembrane region" description="Helical" evidence="7">
    <location>
        <begin position="100"/>
        <end position="118"/>
    </location>
</feature>
<evidence type="ECO:0000313" key="9">
    <source>
        <dbReference type="EMBL" id="GMH88896.1"/>
    </source>
</evidence>
<dbReference type="SMART" id="SM00054">
    <property type="entry name" value="EFh"/>
    <property type="match status" value="2"/>
</dbReference>
<dbReference type="PROSITE" id="PS00018">
    <property type="entry name" value="EF_HAND_1"/>
    <property type="match status" value="2"/>
</dbReference>
<dbReference type="CDD" id="cd00051">
    <property type="entry name" value="EFh"/>
    <property type="match status" value="1"/>
</dbReference>
<feature type="region of interest" description="Disordered" evidence="6">
    <location>
        <begin position="1"/>
        <end position="24"/>
    </location>
</feature>
<feature type="domain" description="EF-hand" evidence="8">
    <location>
        <begin position="234"/>
        <end position="269"/>
    </location>
</feature>
<evidence type="ECO:0000259" key="8">
    <source>
        <dbReference type="PROSITE" id="PS50222"/>
    </source>
</evidence>
<dbReference type="SUPFAM" id="SSF47473">
    <property type="entry name" value="EF-hand"/>
    <property type="match status" value="1"/>
</dbReference>
<dbReference type="Pfam" id="PF13499">
    <property type="entry name" value="EF-hand_7"/>
    <property type="match status" value="1"/>
</dbReference>
<dbReference type="InterPro" id="IPR013714">
    <property type="entry name" value="Golgi_TVP15"/>
</dbReference>
<dbReference type="Pfam" id="PF08507">
    <property type="entry name" value="COPI_assoc"/>
    <property type="match status" value="1"/>
</dbReference>
<keyword evidence="3" id="KW-0106">Calcium</keyword>
<evidence type="ECO:0000256" key="7">
    <source>
        <dbReference type="SAM" id="Phobius"/>
    </source>
</evidence>
<keyword evidence="4 7" id="KW-1133">Transmembrane helix</keyword>
<evidence type="ECO:0000256" key="2">
    <source>
        <dbReference type="ARBA" id="ARBA00022692"/>
    </source>
</evidence>
<keyword evidence="10" id="KW-1185">Reference proteome</keyword>
<dbReference type="GO" id="GO:0005509">
    <property type="term" value="F:calcium ion binding"/>
    <property type="evidence" value="ECO:0007669"/>
    <property type="project" value="InterPro"/>
</dbReference>
<dbReference type="AlphaFoldDB" id="A0A9W7BE58"/>
<keyword evidence="2 7" id="KW-0812">Transmembrane</keyword>
<evidence type="ECO:0000256" key="5">
    <source>
        <dbReference type="ARBA" id="ARBA00023136"/>
    </source>
</evidence>
<evidence type="ECO:0000256" key="1">
    <source>
        <dbReference type="ARBA" id="ARBA00004141"/>
    </source>
</evidence>
<evidence type="ECO:0000256" key="4">
    <source>
        <dbReference type="ARBA" id="ARBA00022989"/>
    </source>
</evidence>
<evidence type="ECO:0000313" key="10">
    <source>
        <dbReference type="Proteomes" id="UP001165160"/>
    </source>
</evidence>
<reference evidence="10" key="1">
    <citation type="journal article" date="2023" name="Commun. Biol.">
        <title>Genome analysis of Parmales, the sister group of diatoms, reveals the evolutionary specialization of diatoms from phago-mixotrophs to photoautotrophs.</title>
        <authorList>
            <person name="Ban H."/>
            <person name="Sato S."/>
            <person name="Yoshikawa S."/>
            <person name="Yamada K."/>
            <person name="Nakamura Y."/>
            <person name="Ichinomiya M."/>
            <person name="Sato N."/>
            <person name="Blanc-Mathieu R."/>
            <person name="Endo H."/>
            <person name="Kuwata A."/>
            <person name="Ogata H."/>
        </authorList>
    </citation>
    <scope>NUCLEOTIDE SEQUENCE [LARGE SCALE GENOMIC DNA]</scope>
    <source>
        <strain evidence="10">NIES 3699</strain>
    </source>
</reference>
<dbReference type="PROSITE" id="PS50222">
    <property type="entry name" value="EF_HAND_2"/>
    <property type="match status" value="2"/>
</dbReference>
<evidence type="ECO:0000256" key="6">
    <source>
        <dbReference type="SAM" id="MobiDB-lite"/>
    </source>
</evidence>
<feature type="transmembrane region" description="Helical" evidence="7">
    <location>
        <begin position="73"/>
        <end position="94"/>
    </location>
</feature>
<evidence type="ECO:0000256" key="3">
    <source>
        <dbReference type="ARBA" id="ARBA00022837"/>
    </source>
</evidence>
<dbReference type="Gene3D" id="1.10.238.10">
    <property type="entry name" value="EF-hand"/>
    <property type="match status" value="1"/>
</dbReference>
<proteinExistence type="predicted"/>
<keyword evidence="5 7" id="KW-0472">Membrane</keyword>
<protein>
    <recommendedName>
        <fullName evidence="8">EF-hand domain-containing protein</fullName>
    </recommendedName>
</protein>
<dbReference type="PANTHER" id="PTHR28128">
    <property type="entry name" value="GOLGI APPARATUS MEMBRANE PROTEIN TVP15"/>
    <property type="match status" value="1"/>
</dbReference>
<gene>
    <name evidence="9" type="ORF">TrVE_jg4085</name>
</gene>
<dbReference type="EMBL" id="BRXX01000087">
    <property type="protein sequence ID" value="GMH88896.1"/>
    <property type="molecule type" value="Genomic_DNA"/>
</dbReference>
<dbReference type="GO" id="GO:0016020">
    <property type="term" value="C:membrane"/>
    <property type="evidence" value="ECO:0007669"/>
    <property type="project" value="UniProtKB-SubCell"/>
</dbReference>
<comment type="caution">
    <text evidence="9">The sequence shown here is derived from an EMBL/GenBank/DDBJ whole genome shotgun (WGS) entry which is preliminary data.</text>
</comment>
<dbReference type="InterPro" id="IPR018247">
    <property type="entry name" value="EF_Hand_1_Ca_BS"/>
</dbReference>
<feature type="domain" description="EF-hand" evidence="8">
    <location>
        <begin position="198"/>
        <end position="233"/>
    </location>
</feature>
<comment type="subcellular location">
    <subcellularLocation>
        <location evidence="1">Membrane</location>
        <topology evidence="1">Multi-pass membrane protein</topology>
    </subcellularLocation>
</comment>
<feature type="compositionally biased region" description="Low complexity" evidence="6">
    <location>
        <begin position="1"/>
        <end position="16"/>
    </location>
</feature>
<dbReference type="InterPro" id="IPR002048">
    <property type="entry name" value="EF_hand_dom"/>
</dbReference>
<sequence>MKKVSKSTVTSGSAPSSDPPDTSPLLTDAAATASTLLTSALDSASQAAAFSYLKDQLTSLQSSAHKGPMTFRVLSFLGGLAMILQCSTGTFGKLFSFSPLQALIEVYCLIFGLITVILEGQEYAFLKPFRTSVQSYCKLLTYTWGRGIFYMFSGSLMFSQFNLFDMLIGGYMCFIGFTSLIIGQQTANKLTDLKKTLASESVVKEKFKAMDVDGNGTLDSKELAALCKSLGSPLDHNELVAAISTMDKDGSGSISYEEFYGWWSGWSYEKESVGGRMSV</sequence>
<name>A0A9W7BE58_9STRA</name>
<feature type="transmembrane region" description="Helical" evidence="7">
    <location>
        <begin position="139"/>
        <end position="158"/>
    </location>
</feature>
<accession>A0A9W7BE58</accession>
<dbReference type="PANTHER" id="PTHR28128:SF1">
    <property type="entry name" value="GOLGI APPARATUS MEMBRANE PROTEIN TVP15"/>
    <property type="match status" value="1"/>
</dbReference>
<dbReference type="Proteomes" id="UP001165160">
    <property type="component" value="Unassembled WGS sequence"/>
</dbReference>
<dbReference type="InterPro" id="IPR011992">
    <property type="entry name" value="EF-hand-dom_pair"/>
</dbReference>